<dbReference type="GeneID" id="85441015"/>
<gene>
    <name evidence="2" type="ORF">LY79DRAFT_538847</name>
</gene>
<dbReference type="AlphaFoldDB" id="A0AAD8V9T1"/>
<dbReference type="EMBL" id="JAHLJV010000005">
    <property type="protein sequence ID" value="KAK1598324.1"/>
    <property type="molecule type" value="Genomic_DNA"/>
</dbReference>
<evidence type="ECO:0000256" key="1">
    <source>
        <dbReference type="SAM" id="MobiDB-lite"/>
    </source>
</evidence>
<protein>
    <submittedName>
        <fullName evidence="2">Uncharacterized protein</fullName>
    </submittedName>
</protein>
<evidence type="ECO:0000313" key="2">
    <source>
        <dbReference type="EMBL" id="KAK1598324.1"/>
    </source>
</evidence>
<dbReference type="Proteomes" id="UP001230504">
    <property type="component" value="Unassembled WGS sequence"/>
</dbReference>
<keyword evidence="3" id="KW-1185">Reference proteome</keyword>
<reference evidence="2" key="1">
    <citation type="submission" date="2021-06" db="EMBL/GenBank/DDBJ databases">
        <title>Comparative genomics, transcriptomics and evolutionary studies reveal genomic signatures of adaptation to plant cell wall in hemibiotrophic fungi.</title>
        <authorList>
            <consortium name="DOE Joint Genome Institute"/>
            <person name="Baroncelli R."/>
            <person name="Diaz J.F."/>
            <person name="Benocci T."/>
            <person name="Peng M."/>
            <person name="Battaglia E."/>
            <person name="Haridas S."/>
            <person name="Andreopoulos W."/>
            <person name="Labutti K."/>
            <person name="Pangilinan J."/>
            <person name="Floch G.L."/>
            <person name="Makela M.R."/>
            <person name="Henrissat B."/>
            <person name="Grigoriev I.V."/>
            <person name="Crouch J.A."/>
            <person name="De Vries R.P."/>
            <person name="Sukno S.A."/>
            <person name="Thon M.R."/>
        </authorList>
    </citation>
    <scope>NUCLEOTIDE SEQUENCE</scope>
    <source>
        <strain evidence="2">CBS 125086</strain>
    </source>
</reference>
<comment type="caution">
    <text evidence="2">The sequence shown here is derived from an EMBL/GenBank/DDBJ whole genome shotgun (WGS) entry which is preliminary data.</text>
</comment>
<proteinExistence type="predicted"/>
<sequence length="129" mass="14231">MVESKRLRLRIAQNQGRATAANPISVTLCFHPIHVSTYPPPDSTDTMNQGTYRAGIPRSSSPRQPADVDGLPKCQSSPYAARQKPTPPPWSCSHLSPRGVSRSHDSCRSLTGKAEMRMGRVVRRRFACC</sequence>
<dbReference type="RefSeq" id="XP_060419029.1">
    <property type="nucleotide sequence ID" value="XM_060556775.1"/>
</dbReference>
<name>A0AAD8V9T1_9PEZI</name>
<accession>A0AAD8V9T1</accession>
<feature type="region of interest" description="Disordered" evidence="1">
    <location>
        <begin position="38"/>
        <end position="109"/>
    </location>
</feature>
<organism evidence="2 3">
    <name type="scientific">Colletotrichum navitas</name>
    <dbReference type="NCBI Taxonomy" id="681940"/>
    <lineage>
        <taxon>Eukaryota</taxon>
        <taxon>Fungi</taxon>
        <taxon>Dikarya</taxon>
        <taxon>Ascomycota</taxon>
        <taxon>Pezizomycotina</taxon>
        <taxon>Sordariomycetes</taxon>
        <taxon>Hypocreomycetidae</taxon>
        <taxon>Glomerellales</taxon>
        <taxon>Glomerellaceae</taxon>
        <taxon>Colletotrichum</taxon>
        <taxon>Colletotrichum graminicola species complex</taxon>
    </lineage>
</organism>
<evidence type="ECO:0000313" key="3">
    <source>
        <dbReference type="Proteomes" id="UP001230504"/>
    </source>
</evidence>